<evidence type="ECO:0000259" key="3">
    <source>
        <dbReference type="Pfam" id="PF00188"/>
    </source>
</evidence>
<dbReference type="SUPFAM" id="SSF55797">
    <property type="entry name" value="PR-1-like"/>
    <property type="match status" value="1"/>
</dbReference>
<dbReference type="OrthoDB" id="9783944at2"/>
<evidence type="ECO:0000256" key="1">
    <source>
        <dbReference type="SAM" id="MobiDB-lite"/>
    </source>
</evidence>
<feature type="chain" id="PRO_5039366161" description="SCP domain-containing protein" evidence="2">
    <location>
        <begin position="20"/>
        <end position="246"/>
    </location>
</feature>
<dbReference type="InterPro" id="IPR014258">
    <property type="entry name" value="CAP_domain_YkwD-like"/>
</dbReference>
<reference evidence="4 5" key="1">
    <citation type="submission" date="2019-04" db="EMBL/GenBank/DDBJ databases">
        <title>Bacillus caeni sp. nov., a bacterium isolated from mangrove sediment.</title>
        <authorList>
            <person name="Huang H."/>
            <person name="Mo K."/>
            <person name="Hu Y."/>
        </authorList>
    </citation>
    <scope>NUCLEOTIDE SEQUENCE [LARGE SCALE GENOMIC DNA]</scope>
    <source>
        <strain evidence="4 5">HB172195</strain>
    </source>
</reference>
<dbReference type="NCBIfam" id="TIGR02909">
    <property type="entry name" value="spore_YkwD"/>
    <property type="match status" value="1"/>
</dbReference>
<dbReference type="PROSITE" id="PS51257">
    <property type="entry name" value="PROKAR_LIPOPROTEIN"/>
    <property type="match status" value="1"/>
</dbReference>
<proteinExistence type="predicted"/>
<dbReference type="RefSeq" id="WP_138127171.1">
    <property type="nucleotide sequence ID" value="NZ_SWLG01000008.1"/>
</dbReference>
<dbReference type="AlphaFoldDB" id="A0A5R9F801"/>
<evidence type="ECO:0000313" key="5">
    <source>
        <dbReference type="Proteomes" id="UP000308230"/>
    </source>
</evidence>
<feature type="compositionally biased region" description="Polar residues" evidence="1">
    <location>
        <begin position="28"/>
        <end position="38"/>
    </location>
</feature>
<dbReference type="PANTHER" id="PTHR31157">
    <property type="entry name" value="SCP DOMAIN-CONTAINING PROTEIN"/>
    <property type="match status" value="1"/>
</dbReference>
<feature type="region of interest" description="Disordered" evidence="1">
    <location>
        <begin position="28"/>
        <end position="50"/>
    </location>
</feature>
<feature type="compositionally biased region" description="Basic and acidic residues" evidence="1">
    <location>
        <begin position="91"/>
        <end position="100"/>
    </location>
</feature>
<dbReference type="Gene3D" id="3.40.33.10">
    <property type="entry name" value="CAP"/>
    <property type="match status" value="1"/>
</dbReference>
<gene>
    <name evidence="4" type="ORF">FCL54_13555</name>
</gene>
<dbReference type="InterPro" id="IPR035940">
    <property type="entry name" value="CAP_sf"/>
</dbReference>
<sequence length="246" mass="28326">MKKYNKSLVVIMLSLSVLAACNTTDNQEATNNRANYNPMTFGPDNQRQLDNRNNRFVTPIIPNPEEQRETRYFERDRRNIPDQFYTQPPAPERELNREPQENIDMGNRMDKAQPAPKVNSEFKERVIQLTNQERQKNGLPALKPDLELTKVAQKKSEDMVANDYFSHNSPTYGSPFQMMKQFGVDYSKAAENIAAGQSSPEEVVKAWMNSPGHRKNILTKDLTHIGVGNAKDETQGIYWTQMFIRK</sequence>
<dbReference type="EMBL" id="SWLG01000008">
    <property type="protein sequence ID" value="TLS36973.1"/>
    <property type="molecule type" value="Genomic_DNA"/>
</dbReference>
<feature type="region of interest" description="Disordered" evidence="1">
    <location>
        <begin position="81"/>
        <end position="100"/>
    </location>
</feature>
<protein>
    <recommendedName>
        <fullName evidence="3">SCP domain-containing protein</fullName>
    </recommendedName>
</protein>
<dbReference type="PANTHER" id="PTHR31157:SF1">
    <property type="entry name" value="SCP DOMAIN-CONTAINING PROTEIN"/>
    <property type="match status" value="1"/>
</dbReference>
<comment type="caution">
    <text evidence="4">The sequence shown here is derived from an EMBL/GenBank/DDBJ whole genome shotgun (WGS) entry which is preliminary data.</text>
</comment>
<dbReference type="Proteomes" id="UP000308230">
    <property type="component" value="Unassembled WGS sequence"/>
</dbReference>
<dbReference type="InterPro" id="IPR014044">
    <property type="entry name" value="CAP_dom"/>
</dbReference>
<dbReference type="CDD" id="cd05379">
    <property type="entry name" value="CAP_bacterial"/>
    <property type="match status" value="1"/>
</dbReference>
<evidence type="ECO:0000313" key="4">
    <source>
        <dbReference type="EMBL" id="TLS36973.1"/>
    </source>
</evidence>
<name>A0A5R9F801_9BACL</name>
<accession>A0A5R9F801</accession>
<feature type="domain" description="SCP" evidence="3">
    <location>
        <begin position="128"/>
        <end position="243"/>
    </location>
</feature>
<keyword evidence="5" id="KW-1185">Reference proteome</keyword>
<dbReference type="Pfam" id="PF00188">
    <property type="entry name" value="CAP"/>
    <property type="match status" value="1"/>
</dbReference>
<feature type="signal peptide" evidence="2">
    <location>
        <begin position="1"/>
        <end position="19"/>
    </location>
</feature>
<keyword evidence="2" id="KW-0732">Signal</keyword>
<organism evidence="4 5">
    <name type="scientific">Exobacillus caeni</name>
    <dbReference type="NCBI Taxonomy" id="2574798"/>
    <lineage>
        <taxon>Bacteria</taxon>
        <taxon>Bacillati</taxon>
        <taxon>Bacillota</taxon>
        <taxon>Bacilli</taxon>
        <taxon>Bacillales</taxon>
        <taxon>Guptibacillaceae</taxon>
        <taxon>Exobacillus</taxon>
    </lineage>
</organism>
<evidence type="ECO:0000256" key="2">
    <source>
        <dbReference type="SAM" id="SignalP"/>
    </source>
</evidence>